<dbReference type="GO" id="GO:0016787">
    <property type="term" value="F:hydrolase activity"/>
    <property type="evidence" value="ECO:0007669"/>
    <property type="project" value="UniProtKB-KW"/>
</dbReference>
<dbReference type="GO" id="GO:0006260">
    <property type="term" value="P:DNA replication"/>
    <property type="evidence" value="ECO:0007669"/>
    <property type="project" value="UniProtKB-KW"/>
</dbReference>
<evidence type="ECO:0000256" key="2">
    <source>
        <dbReference type="ARBA" id="ARBA00009260"/>
    </source>
</evidence>
<protein>
    <submittedName>
        <fullName evidence="10">Bacteriophage replication gene A protein</fullName>
    </submittedName>
    <submittedName>
        <fullName evidence="9">Replication protein</fullName>
    </submittedName>
</protein>
<comment type="caution">
    <text evidence="9">The sequence shown here is derived from an EMBL/GenBank/DDBJ whole genome shotgun (WGS) entry which is preliminary data.</text>
</comment>
<reference evidence="9 11" key="1">
    <citation type="submission" date="2017-08" db="EMBL/GenBank/DDBJ databases">
        <title>Draft Genome Sequence of the Marine Bacterium Oceanimonas baumannii ATCC 700832.</title>
        <authorList>
            <person name="Mcclelland W.D."/>
            <person name="Brennan M.A."/>
            <person name="Trachtenberg A.M."/>
            <person name="Maclea K.S."/>
        </authorList>
    </citation>
    <scope>NUCLEOTIDE SEQUENCE [LARGE SCALE GENOMIC DNA]</scope>
    <source>
        <strain evidence="9 11">ATCC 700832</strain>
    </source>
</reference>
<evidence type="ECO:0000259" key="8">
    <source>
        <dbReference type="Pfam" id="PF05840"/>
    </source>
</evidence>
<evidence type="ECO:0000256" key="5">
    <source>
        <dbReference type="ARBA" id="ARBA00022759"/>
    </source>
</evidence>
<dbReference type="EMBL" id="NQJF01000006">
    <property type="protein sequence ID" value="OYD24714.1"/>
    <property type="molecule type" value="Genomic_DNA"/>
</dbReference>
<dbReference type="EMBL" id="SODO01000005">
    <property type="protein sequence ID" value="TDW59460.1"/>
    <property type="molecule type" value="Genomic_DNA"/>
</dbReference>
<evidence type="ECO:0000313" key="12">
    <source>
        <dbReference type="Proteomes" id="UP000295058"/>
    </source>
</evidence>
<evidence type="ECO:0000256" key="4">
    <source>
        <dbReference type="ARBA" id="ARBA00022722"/>
    </source>
</evidence>
<dbReference type="RefSeq" id="WP_094278130.1">
    <property type="nucleotide sequence ID" value="NZ_NQJF01000006.1"/>
</dbReference>
<organism evidence="9 11">
    <name type="scientific">Oceanimonas baumannii</name>
    <dbReference type="NCBI Taxonomy" id="129578"/>
    <lineage>
        <taxon>Bacteria</taxon>
        <taxon>Pseudomonadati</taxon>
        <taxon>Pseudomonadota</taxon>
        <taxon>Gammaproteobacteria</taxon>
        <taxon>Aeromonadales</taxon>
        <taxon>Aeromonadaceae</taxon>
        <taxon>Oceanimonas</taxon>
    </lineage>
</organism>
<dbReference type="GO" id="GO:0004519">
    <property type="term" value="F:endonuclease activity"/>
    <property type="evidence" value="ECO:0007669"/>
    <property type="project" value="UniProtKB-KW"/>
</dbReference>
<reference evidence="10 12" key="2">
    <citation type="submission" date="2019-03" db="EMBL/GenBank/DDBJ databases">
        <title>Genomic Encyclopedia of Archaeal and Bacterial Type Strains, Phase II (KMG-II): from individual species to whole genera.</title>
        <authorList>
            <person name="Goeker M."/>
        </authorList>
    </citation>
    <scope>NUCLEOTIDE SEQUENCE [LARGE SCALE GENOMIC DNA]</scope>
    <source>
        <strain evidence="10 12">DSM 15594</strain>
    </source>
</reference>
<feature type="domain" description="Replication gene A protein-like" evidence="8">
    <location>
        <begin position="146"/>
        <end position="429"/>
    </location>
</feature>
<evidence type="ECO:0000256" key="1">
    <source>
        <dbReference type="ARBA" id="ARBA00003293"/>
    </source>
</evidence>
<dbReference type="InterPro" id="IPR008766">
    <property type="entry name" value="Replication_gene_A-like"/>
</dbReference>
<dbReference type="Pfam" id="PF05840">
    <property type="entry name" value="Phage_GPA"/>
    <property type="match status" value="1"/>
</dbReference>
<sequence length="742" mass="84413">MTLHVEAADVAAFFAPAKEESGPRVAGTKVNTELYQARHEKDNLNWATQLLDGIEQHAAGSLFKEYQYRLKKYKPRSANIWLRKMVEKIQEHAARFPLPLRMIANEASRANIAREWANAVVNIILTMTEQHTKKVNAEELLNAAMEPARKWGISPLLPTFKNVCPIEGFSDRDLDVTAAALARLQDEGWWERQITKAWNRYTEHVAIIVGKVRRGVSPYVSYKAKQEHCERRRAGAAWVRSMYAVNDELGLEIPLAEAVKSSMANPELRRLELMMRMRGFEEVAEEHGLAGEFYTVTAPSRYHAWTVTRKKKTVQNPRYDGSHPRDAQAHLCRQWAKARAKLARMGVRFFGFRVVEPHHDGTPHWHMLLFVRPEQRRLLRWVLRKYACEHDKAELARTYKPRFDWVAIDPAKGSATGYIAKYIAKNIDGFSVGIDEETGTAAEETATNVAAWASRWNVRQFQQIGGPSVTVWRELRRLREATQNPILEPARKAADNGKWAEFVNLMGGIDTQRKDHFVQLNHLMKFAASKYGEDVKKLRGLRTVNTVICVDGIPSAVRLGQEVDTRHQGWTLSRSGLGERSELPLSGDSRAPWSSDNKCTGDQILAEKDPLKRELALLGLDETDLARLQTGAVITMDGLFISIRNGCLNTSRQRPGMNPPGRQERAAGYRAEAMKLLRSGQDLEPWLAKIPEQYQQLALDQAAALIEQMEDEANWLEDAAPKYHEDDFTNWMNDLYHGSEHE</sequence>
<dbReference type="AlphaFoldDB" id="A0A235CJZ9"/>
<feature type="region of interest" description="Disordered" evidence="7">
    <location>
        <begin position="575"/>
        <end position="596"/>
    </location>
</feature>
<gene>
    <name evidence="9" type="ORF">B6S09_08810</name>
    <name evidence="10" type="ORF">LY04_01711</name>
</gene>
<proteinExistence type="inferred from homology"/>
<keyword evidence="3" id="KW-0235">DNA replication</keyword>
<keyword evidence="6" id="KW-0378">Hydrolase</keyword>
<dbReference type="OrthoDB" id="5568266at2"/>
<evidence type="ECO:0000256" key="3">
    <source>
        <dbReference type="ARBA" id="ARBA00022705"/>
    </source>
</evidence>
<keyword evidence="4" id="KW-0540">Nuclease</keyword>
<name>A0A235CJZ9_9GAMM</name>
<evidence type="ECO:0000313" key="9">
    <source>
        <dbReference type="EMBL" id="OYD24714.1"/>
    </source>
</evidence>
<dbReference type="Proteomes" id="UP000243640">
    <property type="component" value="Unassembled WGS sequence"/>
</dbReference>
<keyword evidence="12" id="KW-1185">Reference proteome</keyword>
<dbReference type="Proteomes" id="UP000295058">
    <property type="component" value="Unassembled WGS sequence"/>
</dbReference>
<evidence type="ECO:0000313" key="11">
    <source>
        <dbReference type="Proteomes" id="UP000243640"/>
    </source>
</evidence>
<accession>A0A235CJZ9</accession>
<keyword evidence="5" id="KW-0255">Endonuclease</keyword>
<comment type="function">
    <text evidence="1">Possible endonuclease which induces a single-strand cut and initiates DNA replication.</text>
</comment>
<evidence type="ECO:0000256" key="7">
    <source>
        <dbReference type="SAM" id="MobiDB-lite"/>
    </source>
</evidence>
<evidence type="ECO:0000256" key="6">
    <source>
        <dbReference type="ARBA" id="ARBA00022801"/>
    </source>
</evidence>
<comment type="similarity">
    <text evidence="2">Belongs to the phage GPA family.</text>
</comment>
<evidence type="ECO:0000313" key="10">
    <source>
        <dbReference type="EMBL" id="TDW59460.1"/>
    </source>
</evidence>